<dbReference type="Proteomes" id="UP000269157">
    <property type="component" value="Unassembled WGS sequence"/>
</dbReference>
<protein>
    <submittedName>
        <fullName evidence="1">Uncharacterized protein</fullName>
    </submittedName>
</protein>
<sequence>MKKIHSELSVTAYVLCKKPRARDFLDALFSLPEELLPEFWYELEPNPKSKRLYLSKDRERLISETLEFGTFGSFDHKDYALRADYFLPDAGLPHQDSVSFSFYVRPKRKGKSKSVDIRPAMDVFDHFARHLDTYCAYASSYPEEQALSQARALAALSKDKRDCTLAQYEQMLGIVRSYADGKLFFPGLRWRSVLSQECIDDYAIDKDDLRSLSVETKIIPATGSAGDLLDLRFADNPDDWQQYAEQLQIRSVEADEHRCRVDYFLDELHPKGFLSVQNWNNWL</sequence>
<gene>
    <name evidence="1" type="ORF">BCF46_3515</name>
</gene>
<dbReference type="AlphaFoldDB" id="A0A497VPS2"/>
<dbReference type="EMBL" id="RCCE01000006">
    <property type="protein sequence ID" value="RLJ40944.1"/>
    <property type="molecule type" value="Genomic_DNA"/>
</dbReference>
<keyword evidence="2" id="KW-1185">Reference proteome</keyword>
<name>A0A497VPS2_9RHOB</name>
<dbReference type="RefSeq" id="WP_121027357.1">
    <property type="nucleotide sequence ID" value="NZ_RCCE01000006.1"/>
</dbReference>
<evidence type="ECO:0000313" key="2">
    <source>
        <dbReference type="Proteomes" id="UP000269157"/>
    </source>
</evidence>
<accession>A0A497VPS2</accession>
<proteinExistence type="predicted"/>
<reference evidence="1 2" key="1">
    <citation type="submission" date="2018-10" db="EMBL/GenBank/DDBJ databases">
        <title>Genomic Encyclopedia of Archaeal and Bacterial Type Strains, Phase II (KMG-II): from individual species to whole genera.</title>
        <authorList>
            <person name="Goeker M."/>
        </authorList>
    </citation>
    <scope>NUCLEOTIDE SEQUENCE [LARGE SCALE GENOMIC DNA]</scope>
    <source>
        <strain evidence="1 2">DSM 29466</strain>
    </source>
</reference>
<evidence type="ECO:0000313" key="1">
    <source>
        <dbReference type="EMBL" id="RLJ40944.1"/>
    </source>
</evidence>
<organism evidence="1 2">
    <name type="scientific">Litoreibacter meonggei</name>
    <dbReference type="NCBI Taxonomy" id="1049199"/>
    <lineage>
        <taxon>Bacteria</taxon>
        <taxon>Pseudomonadati</taxon>
        <taxon>Pseudomonadota</taxon>
        <taxon>Alphaproteobacteria</taxon>
        <taxon>Rhodobacterales</taxon>
        <taxon>Roseobacteraceae</taxon>
        <taxon>Litoreibacter</taxon>
    </lineage>
</organism>
<dbReference type="OrthoDB" id="5298197at2"/>
<comment type="caution">
    <text evidence="1">The sequence shown here is derived from an EMBL/GenBank/DDBJ whole genome shotgun (WGS) entry which is preliminary data.</text>
</comment>